<keyword evidence="6" id="KW-0539">Nucleus</keyword>
<gene>
    <name evidence="10" type="ORF">BJ085DRAFT_10734</name>
</gene>
<dbReference type="Pfam" id="PF10394">
    <property type="entry name" value="Hat1_N"/>
    <property type="match status" value="1"/>
</dbReference>
<protein>
    <recommendedName>
        <fullName evidence="4">Histone acetyltransferase type B catalytic subunit</fullName>
        <ecNumber evidence="3">2.3.1.48</ecNumber>
    </recommendedName>
</protein>
<evidence type="ECO:0000256" key="3">
    <source>
        <dbReference type="ARBA" id="ARBA00013184"/>
    </source>
</evidence>
<dbReference type="GO" id="GO:0005634">
    <property type="term" value="C:nucleus"/>
    <property type="evidence" value="ECO:0007669"/>
    <property type="project" value="UniProtKB-SubCell"/>
</dbReference>
<name>A0A4P9ZW71_9FUNG</name>
<dbReference type="GO" id="GO:0031509">
    <property type="term" value="P:subtelomeric heterochromatin formation"/>
    <property type="evidence" value="ECO:0007669"/>
    <property type="project" value="InterPro"/>
</dbReference>
<dbReference type="Gene3D" id="3.40.630.30">
    <property type="match status" value="1"/>
</dbReference>
<evidence type="ECO:0000256" key="8">
    <source>
        <dbReference type="ARBA" id="ARBA00048017"/>
    </source>
</evidence>
<dbReference type="Proteomes" id="UP000268162">
    <property type="component" value="Unassembled WGS sequence"/>
</dbReference>
<feature type="non-terminal residue" evidence="10">
    <location>
        <position position="413"/>
    </location>
</feature>
<accession>A0A4P9ZW71</accession>
<comment type="catalytic activity">
    <reaction evidence="8">
        <text>L-lysyl-[protein] + acetyl-CoA = N(6)-acetyl-L-lysyl-[protein] + CoA + H(+)</text>
        <dbReference type="Rhea" id="RHEA:45948"/>
        <dbReference type="Rhea" id="RHEA-COMP:9752"/>
        <dbReference type="Rhea" id="RHEA-COMP:10731"/>
        <dbReference type="ChEBI" id="CHEBI:15378"/>
        <dbReference type="ChEBI" id="CHEBI:29969"/>
        <dbReference type="ChEBI" id="CHEBI:57287"/>
        <dbReference type="ChEBI" id="CHEBI:57288"/>
        <dbReference type="ChEBI" id="CHEBI:61930"/>
        <dbReference type="EC" id="2.3.1.48"/>
    </reaction>
</comment>
<evidence type="ECO:0000313" key="11">
    <source>
        <dbReference type="Proteomes" id="UP000268162"/>
    </source>
</evidence>
<dbReference type="EMBL" id="ML002479">
    <property type="protein sequence ID" value="RKP37548.1"/>
    <property type="molecule type" value="Genomic_DNA"/>
</dbReference>
<keyword evidence="7 10" id="KW-0012">Acyltransferase</keyword>
<dbReference type="GO" id="GO:0000781">
    <property type="term" value="C:chromosome, telomeric region"/>
    <property type="evidence" value="ECO:0007669"/>
    <property type="project" value="GOC"/>
</dbReference>
<evidence type="ECO:0000256" key="7">
    <source>
        <dbReference type="ARBA" id="ARBA00023315"/>
    </source>
</evidence>
<dbReference type="InterPro" id="IPR013523">
    <property type="entry name" value="Hist_AcTrfase_HAT1_C"/>
</dbReference>
<evidence type="ECO:0000313" key="10">
    <source>
        <dbReference type="EMBL" id="RKP37548.1"/>
    </source>
</evidence>
<dbReference type="InterPro" id="IPR019467">
    <property type="entry name" value="Hat1_N"/>
</dbReference>
<feature type="non-terminal residue" evidence="10">
    <location>
        <position position="1"/>
    </location>
</feature>
<dbReference type="Pfam" id="PF21184">
    <property type="entry name" value="HAT1_C_fung"/>
    <property type="match status" value="1"/>
</dbReference>
<evidence type="ECO:0000256" key="1">
    <source>
        <dbReference type="ARBA" id="ARBA00004123"/>
    </source>
</evidence>
<evidence type="ECO:0000256" key="2">
    <source>
        <dbReference type="ARBA" id="ARBA00010543"/>
    </source>
</evidence>
<dbReference type="InterPro" id="IPR016181">
    <property type="entry name" value="Acyl_CoA_acyltransferase"/>
</dbReference>
<evidence type="ECO:0000256" key="6">
    <source>
        <dbReference type="ARBA" id="ARBA00023242"/>
    </source>
</evidence>
<dbReference type="Gene3D" id="3.90.360.10">
    <property type="entry name" value="Histone acetyl transferase 1 (HAT1), N-terminal domain"/>
    <property type="match status" value="1"/>
</dbReference>
<dbReference type="GO" id="GO:0004402">
    <property type="term" value="F:histone acetyltransferase activity"/>
    <property type="evidence" value="ECO:0007669"/>
    <property type="project" value="InterPro"/>
</dbReference>
<feature type="domain" description="Histone acetyl transferase HAT1 N-terminal" evidence="9">
    <location>
        <begin position="1"/>
        <end position="203"/>
    </location>
</feature>
<dbReference type="InterPro" id="IPR017380">
    <property type="entry name" value="Hist_AcTrfase_B-typ_cat-su"/>
</dbReference>
<evidence type="ECO:0000259" key="9">
    <source>
        <dbReference type="Pfam" id="PF10394"/>
    </source>
</evidence>
<dbReference type="PANTHER" id="PTHR12046">
    <property type="entry name" value="HISTONE ACETYLTRANSFERASE TYPE B CATALYTIC SUBUNIT"/>
    <property type="match status" value="1"/>
</dbReference>
<keyword evidence="5 10" id="KW-0808">Transferase</keyword>
<dbReference type="GO" id="GO:0042393">
    <property type="term" value="F:histone binding"/>
    <property type="evidence" value="ECO:0007669"/>
    <property type="project" value="InterPro"/>
</dbReference>
<organism evidence="10 11">
    <name type="scientific">Dimargaris cristalligena</name>
    <dbReference type="NCBI Taxonomy" id="215637"/>
    <lineage>
        <taxon>Eukaryota</taxon>
        <taxon>Fungi</taxon>
        <taxon>Fungi incertae sedis</taxon>
        <taxon>Zoopagomycota</taxon>
        <taxon>Kickxellomycotina</taxon>
        <taxon>Dimargaritomycetes</taxon>
        <taxon>Dimargaritales</taxon>
        <taxon>Dimargaritaceae</taxon>
        <taxon>Dimargaris</taxon>
    </lineage>
</organism>
<dbReference type="STRING" id="215637.A0A4P9ZW71"/>
<dbReference type="EC" id="2.3.1.48" evidence="3"/>
<proteinExistence type="inferred from homology"/>
<dbReference type="Gene3D" id="1.10.10.390">
    <property type="match status" value="1"/>
</dbReference>
<sequence length="413" mass="47675">WVCDSNDAVQFHQLNLTRPITDHAEEVLETAPTFLPEFTYPLFGEHEKIFGYKGLTIDVYFSQAALRTHLNVRYQAIHPTLKETPPSADSSGAPPAKRTKFTLDQAPENLAAYLARAKQTDAEFKPMGECIHRYQAPLPQSEHELVLRPVAEEEEVVENATNPAGMSEDPPNGSFELYLANFNTPGLPEYHRRIQSFLPFYIEGASFIDEDPQWDIYLLFRVLSVKLPESDVPVTRYALVGYSTVYRFYCYPDRVRPRISQFLILPTYAGAGHGSEMYQVIHDRCLNDPKVIDLSVEDPNQAFSDLRDKWDVKRILQQGGAEDFSGPFDQEFLNRFRLQWKLSKRQAARCLEMLMKIHLEDNEVDGAERAYRLQVKKRLYLQNKEALSELEPAERIEKLQETFKNVDEDYTRI</sequence>
<dbReference type="InterPro" id="IPR037113">
    <property type="entry name" value="Hat1_N_sf"/>
</dbReference>
<keyword evidence="11" id="KW-1185">Reference proteome</keyword>
<evidence type="ECO:0000256" key="4">
    <source>
        <dbReference type="ARBA" id="ARBA00021268"/>
    </source>
</evidence>
<reference evidence="11" key="1">
    <citation type="journal article" date="2018" name="Nat. Microbiol.">
        <title>Leveraging single-cell genomics to expand the fungal tree of life.</title>
        <authorList>
            <person name="Ahrendt S.R."/>
            <person name="Quandt C.A."/>
            <person name="Ciobanu D."/>
            <person name="Clum A."/>
            <person name="Salamov A."/>
            <person name="Andreopoulos B."/>
            <person name="Cheng J.F."/>
            <person name="Woyke T."/>
            <person name="Pelin A."/>
            <person name="Henrissat B."/>
            <person name="Reynolds N.K."/>
            <person name="Benny G.L."/>
            <person name="Smith M.E."/>
            <person name="James T.Y."/>
            <person name="Grigoriev I.V."/>
        </authorList>
    </citation>
    <scope>NUCLEOTIDE SEQUENCE [LARGE SCALE GENOMIC DNA]</scope>
    <source>
        <strain evidence="11">RSA 468</strain>
    </source>
</reference>
<dbReference type="AlphaFoldDB" id="A0A4P9ZW71"/>
<dbReference type="SUPFAM" id="SSF55729">
    <property type="entry name" value="Acyl-CoA N-acyltransferases (Nat)"/>
    <property type="match status" value="1"/>
</dbReference>
<comment type="similarity">
    <text evidence="2">Belongs to the HAT1 family.</text>
</comment>
<evidence type="ECO:0000256" key="5">
    <source>
        <dbReference type="ARBA" id="ARBA00022679"/>
    </source>
</evidence>
<comment type="subcellular location">
    <subcellularLocation>
        <location evidence="1">Nucleus</location>
    </subcellularLocation>
</comment>